<evidence type="ECO:0000313" key="3">
    <source>
        <dbReference type="EMBL" id="KAA0067125.1"/>
    </source>
</evidence>
<proteinExistence type="predicted"/>
<dbReference type="InterPro" id="IPR036397">
    <property type="entry name" value="RNaseH_sf"/>
</dbReference>
<evidence type="ECO:0000313" key="4">
    <source>
        <dbReference type="Proteomes" id="UP000321393"/>
    </source>
</evidence>
<organism evidence="3 4">
    <name type="scientific">Cucumis melo var. makuwa</name>
    <name type="common">Oriental melon</name>
    <dbReference type="NCBI Taxonomy" id="1194695"/>
    <lineage>
        <taxon>Eukaryota</taxon>
        <taxon>Viridiplantae</taxon>
        <taxon>Streptophyta</taxon>
        <taxon>Embryophyta</taxon>
        <taxon>Tracheophyta</taxon>
        <taxon>Spermatophyta</taxon>
        <taxon>Magnoliopsida</taxon>
        <taxon>eudicotyledons</taxon>
        <taxon>Gunneridae</taxon>
        <taxon>Pentapetalae</taxon>
        <taxon>rosids</taxon>
        <taxon>fabids</taxon>
        <taxon>Cucurbitales</taxon>
        <taxon>Cucurbitaceae</taxon>
        <taxon>Benincaseae</taxon>
        <taxon>Cucumis</taxon>
    </lineage>
</organism>
<reference evidence="3 4" key="1">
    <citation type="submission" date="2019-08" db="EMBL/GenBank/DDBJ databases">
        <title>Draft genome sequences of two oriental melons (Cucumis melo L. var makuwa).</title>
        <authorList>
            <person name="Kwon S.-Y."/>
        </authorList>
    </citation>
    <scope>NUCLEOTIDE SEQUENCE [LARGE SCALE GENOMIC DNA]</scope>
    <source>
        <strain evidence="4">cv. SW 3</strain>
        <tissue evidence="3">Leaf</tissue>
    </source>
</reference>
<accession>A0A5A7VMV5</accession>
<dbReference type="EMBL" id="SSTE01000699">
    <property type="protein sequence ID" value="KAA0067125.1"/>
    <property type="molecule type" value="Genomic_DNA"/>
</dbReference>
<dbReference type="GO" id="GO:0015074">
    <property type="term" value="P:DNA integration"/>
    <property type="evidence" value="ECO:0007669"/>
    <property type="project" value="InterPro"/>
</dbReference>
<dbReference type="InterPro" id="IPR052160">
    <property type="entry name" value="Gypsy_RT_Integrase-like"/>
</dbReference>
<feature type="chain" id="PRO_5023012207" evidence="1">
    <location>
        <begin position="27"/>
        <end position="167"/>
    </location>
</feature>
<dbReference type="GO" id="GO:0003676">
    <property type="term" value="F:nucleic acid binding"/>
    <property type="evidence" value="ECO:0007669"/>
    <property type="project" value="InterPro"/>
</dbReference>
<dbReference type="PANTHER" id="PTHR47266">
    <property type="entry name" value="ENDONUCLEASE-RELATED"/>
    <property type="match status" value="1"/>
</dbReference>
<dbReference type="SUPFAM" id="SSF53098">
    <property type="entry name" value="Ribonuclease H-like"/>
    <property type="match status" value="1"/>
</dbReference>
<gene>
    <name evidence="3" type="ORF">E6C27_scaffold38G001860</name>
</gene>
<dbReference type="AlphaFoldDB" id="A0A5A7VMV5"/>
<dbReference type="InterPro" id="IPR012337">
    <property type="entry name" value="RNaseH-like_sf"/>
</dbReference>
<comment type="caution">
    <text evidence="3">The sequence shown here is derived from an EMBL/GenBank/DDBJ whole genome shotgun (WGS) entry which is preliminary data.</text>
</comment>
<dbReference type="PROSITE" id="PS50994">
    <property type="entry name" value="INTEGRASE"/>
    <property type="match status" value="1"/>
</dbReference>
<name>A0A5A7VMV5_CUCMM</name>
<dbReference type="InterPro" id="IPR001584">
    <property type="entry name" value="Integrase_cat-core"/>
</dbReference>
<feature type="domain" description="Integrase catalytic" evidence="2">
    <location>
        <begin position="1"/>
        <end position="101"/>
    </location>
</feature>
<dbReference type="Gene3D" id="3.30.420.10">
    <property type="entry name" value="Ribonuclease H-like superfamily/Ribonuclease H"/>
    <property type="match status" value="1"/>
</dbReference>
<dbReference type="STRING" id="1194695.A0A5A7VMV5"/>
<evidence type="ECO:0000256" key="1">
    <source>
        <dbReference type="SAM" id="SignalP"/>
    </source>
</evidence>
<dbReference type="Proteomes" id="UP000321393">
    <property type="component" value="Unassembled WGS sequence"/>
</dbReference>
<keyword evidence="1" id="KW-0732">Signal</keyword>
<feature type="signal peptide" evidence="1">
    <location>
        <begin position="1"/>
        <end position="26"/>
    </location>
</feature>
<evidence type="ECO:0000259" key="2">
    <source>
        <dbReference type="PROSITE" id="PS50994"/>
    </source>
</evidence>
<sequence>MGPFPQSGGHLYILLVVDYVLKWVKAIFCMKNDVLIVSKFLKKNIFTRFRALISDKGSHFINRIVAKLLAKYNINHNVATAYHLQINGQVEVSNREIKKILEKVVNLSRKDWVDHLTQHYGHIAPRTRCLHELQEWRFQAYENTKIYKEMTMARHDSRIRKHELHIG</sequence>
<protein>
    <submittedName>
        <fullName evidence="3">Rve domain-containing protein</fullName>
    </submittedName>
</protein>
<dbReference type="OrthoDB" id="1713704at2759"/>